<keyword evidence="4" id="KW-0540">Nuclease</keyword>
<accession>A0ABM3VAQ9</accession>
<proteinExistence type="inferred from homology"/>
<gene>
    <name evidence="10" type="primary">LOC101894818</name>
</gene>
<dbReference type="RefSeq" id="XP_058982884.1">
    <property type="nucleotide sequence ID" value="XM_059126901.1"/>
</dbReference>
<evidence type="ECO:0000256" key="1">
    <source>
        <dbReference type="ARBA" id="ARBA00001968"/>
    </source>
</evidence>
<dbReference type="InterPro" id="IPR027806">
    <property type="entry name" value="HARBI1_dom"/>
</dbReference>
<keyword evidence="6" id="KW-0378">Hydrolase</keyword>
<keyword evidence="5" id="KW-0479">Metal-binding</keyword>
<keyword evidence="9" id="KW-1185">Reference proteome</keyword>
<organism evidence="9 10">
    <name type="scientific">Musca domestica</name>
    <name type="common">House fly</name>
    <dbReference type="NCBI Taxonomy" id="7370"/>
    <lineage>
        <taxon>Eukaryota</taxon>
        <taxon>Metazoa</taxon>
        <taxon>Ecdysozoa</taxon>
        <taxon>Arthropoda</taxon>
        <taxon>Hexapoda</taxon>
        <taxon>Insecta</taxon>
        <taxon>Pterygota</taxon>
        <taxon>Neoptera</taxon>
        <taxon>Endopterygota</taxon>
        <taxon>Diptera</taxon>
        <taxon>Brachycera</taxon>
        <taxon>Muscomorpha</taxon>
        <taxon>Muscoidea</taxon>
        <taxon>Muscidae</taxon>
        <taxon>Musca</taxon>
    </lineage>
</organism>
<dbReference type="Pfam" id="PF13359">
    <property type="entry name" value="DDE_Tnp_4"/>
    <property type="match status" value="1"/>
</dbReference>
<comment type="subcellular location">
    <subcellularLocation>
        <location evidence="2">Nucleus</location>
    </subcellularLocation>
</comment>
<evidence type="ECO:0000256" key="6">
    <source>
        <dbReference type="ARBA" id="ARBA00022801"/>
    </source>
</evidence>
<evidence type="ECO:0000256" key="2">
    <source>
        <dbReference type="ARBA" id="ARBA00004123"/>
    </source>
</evidence>
<dbReference type="Proteomes" id="UP001652621">
    <property type="component" value="Unplaced"/>
</dbReference>
<evidence type="ECO:0000313" key="9">
    <source>
        <dbReference type="Proteomes" id="UP001652621"/>
    </source>
</evidence>
<comment type="similarity">
    <text evidence="3">Belongs to the HARBI1 family.</text>
</comment>
<dbReference type="InterPro" id="IPR045249">
    <property type="entry name" value="HARBI1-like"/>
</dbReference>
<protein>
    <submittedName>
        <fullName evidence="10">Nuclease HARBI1</fullName>
    </submittedName>
</protein>
<keyword evidence="7" id="KW-0539">Nucleus</keyword>
<name>A0ABM3VAQ9_MUSDO</name>
<evidence type="ECO:0000256" key="4">
    <source>
        <dbReference type="ARBA" id="ARBA00022722"/>
    </source>
</evidence>
<evidence type="ECO:0000256" key="3">
    <source>
        <dbReference type="ARBA" id="ARBA00006958"/>
    </source>
</evidence>
<sequence>MIYFLDESSSSSDEEQKKSLRIQRKIIRQRSDIFNLPHIKFQNHFRINKAAFKYLLDTIEPKMKKSIRSTSVSTTIKLATTLRFLAQGSYQLSVENDMHLGLAQQSVSTILTEMLDVLETVICPSWVTFSMTEDEKAEAKLAFFEKTGFPGVIGCIDGTHIKIFTPKKEEQSIYYNRKGFFSLNAMIICDHKMRIRYLDARHAGSAHDSLIWNMSHAKQILRERYDGGDRNSWILGDAGYPLEPYLMTPYRSSQEGSAEAVFNNKHAKARNIIERTIGVLKNRFRCLLGARQLHYKREKATKIANVCSALHNICIAYGVNDLSEDVPVQLSNENVENEDENIQSIEASQIRDQIKSTFV</sequence>
<evidence type="ECO:0000259" key="8">
    <source>
        <dbReference type="Pfam" id="PF13359"/>
    </source>
</evidence>
<dbReference type="PANTHER" id="PTHR22930">
    <property type="match status" value="1"/>
</dbReference>
<reference evidence="10" key="1">
    <citation type="submission" date="2025-08" db="UniProtKB">
        <authorList>
            <consortium name="RefSeq"/>
        </authorList>
    </citation>
    <scope>IDENTIFICATION</scope>
    <source>
        <strain evidence="10">Aabys</strain>
        <tissue evidence="10">Whole body</tissue>
    </source>
</reference>
<dbReference type="GeneID" id="101894818"/>
<evidence type="ECO:0000256" key="7">
    <source>
        <dbReference type="ARBA" id="ARBA00023242"/>
    </source>
</evidence>
<evidence type="ECO:0000313" key="10">
    <source>
        <dbReference type="RefSeq" id="XP_058982884.1"/>
    </source>
</evidence>
<comment type="cofactor">
    <cofactor evidence="1">
        <name>a divalent metal cation</name>
        <dbReference type="ChEBI" id="CHEBI:60240"/>
    </cofactor>
</comment>
<dbReference type="PANTHER" id="PTHR22930:SF289">
    <property type="entry name" value="DDE TNP4 DOMAIN-CONTAINING PROTEIN-RELATED"/>
    <property type="match status" value="1"/>
</dbReference>
<evidence type="ECO:0000256" key="5">
    <source>
        <dbReference type="ARBA" id="ARBA00022723"/>
    </source>
</evidence>
<feature type="domain" description="DDE Tnp4" evidence="8">
    <location>
        <begin position="156"/>
        <end position="312"/>
    </location>
</feature>